<name>A0A9W6GST3_9HYPH</name>
<dbReference type="SUPFAM" id="SSF58104">
    <property type="entry name" value="Methyl-accepting chemotaxis protein (MCP) signaling domain"/>
    <property type="match status" value="1"/>
</dbReference>
<gene>
    <name evidence="8" type="ORF">LMG27198_14340</name>
</gene>
<dbReference type="InterPro" id="IPR009050">
    <property type="entry name" value="Globin-like_sf"/>
</dbReference>
<dbReference type="Pfam" id="PF00015">
    <property type="entry name" value="MCPsignal"/>
    <property type="match status" value="1"/>
</dbReference>
<dbReference type="PANTHER" id="PTHR43531:SF11">
    <property type="entry name" value="METHYL-ACCEPTING CHEMOTAXIS PROTEIN 3"/>
    <property type="match status" value="1"/>
</dbReference>
<evidence type="ECO:0000259" key="7">
    <source>
        <dbReference type="PROSITE" id="PS50885"/>
    </source>
</evidence>
<feature type="domain" description="HAMP" evidence="7">
    <location>
        <begin position="194"/>
        <end position="235"/>
    </location>
</feature>
<comment type="subcellular location">
    <subcellularLocation>
        <location evidence="1">Membrane</location>
    </subcellularLocation>
</comment>
<comment type="similarity">
    <text evidence="3">Belongs to the methyl-accepting chemotaxis (MCP) protein family.</text>
</comment>
<dbReference type="Gene3D" id="1.10.287.950">
    <property type="entry name" value="Methyl-accepting chemotaxis protein"/>
    <property type="match status" value="1"/>
</dbReference>
<sequence>MNDLPEVIERLRFIGLDDAARQHLVALKPALEKELPAALDEFYQRVQAQGKLRHFFPDKKAAESARARQLDHWSSIANGNFSERFLATCQAIGRSHARLGLSPRWYIGGYAIILDQLIRRVFEARPPKTVFGARGASSTQLAQEIGVLVKATLLDMDLAISVYLEELEAKRRESEKNRARSEEEQRAIFAAFDEKLRRLAEGDLTAKMENSFTGEYENFRANFNMALDSLADAMTTISAAVESFQGTAGEIAVASDSLSARTEKQAASLEESAAALNQITDAVGQNATGAKKVADIVAGARIEAARSSEVMQSANGAMAEIKESFEKISGTLSMIDEIAFQTNLLALNAGVEAARAGEAGRGFAVVAQEVRVLAQRSAEAAKVIKSLLANSSSHVDRGVKSVAETGDALIGIVSRVAEIDKLVAVIATSSEDQASSLNEINQAIAQMDQVTQQNAAMVEEATAAAASLKSESSQLAANVSRFRVEPGAGKTAPNAVDAAQAKIADAFGARRETAAQY</sequence>
<feature type="domain" description="Methyl-accepting transducer" evidence="6">
    <location>
        <begin position="240"/>
        <end position="469"/>
    </location>
</feature>
<keyword evidence="4" id="KW-0807">Transducer</keyword>
<dbReference type="CDD" id="cd11386">
    <property type="entry name" value="MCP_signal"/>
    <property type="match status" value="1"/>
</dbReference>
<dbReference type="InterPro" id="IPR012292">
    <property type="entry name" value="Globin/Proto"/>
</dbReference>
<dbReference type="GO" id="GO:0004888">
    <property type="term" value="F:transmembrane signaling receptor activity"/>
    <property type="evidence" value="ECO:0007669"/>
    <property type="project" value="InterPro"/>
</dbReference>
<dbReference type="AlphaFoldDB" id="A0A9W6GST3"/>
<dbReference type="InterPro" id="IPR004090">
    <property type="entry name" value="Chemotax_Me-accpt_rcpt"/>
</dbReference>
<evidence type="ECO:0000256" key="4">
    <source>
        <dbReference type="PROSITE-ProRule" id="PRU00284"/>
    </source>
</evidence>
<dbReference type="FunFam" id="1.10.287.950:FF:000001">
    <property type="entry name" value="Methyl-accepting chemotaxis sensory transducer"/>
    <property type="match status" value="1"/>
</dbReference>
<evidence type="ECO:0000256" key="1">
    <source>
        <dbReference type="ARBA" id="ARBA00004370"/>
    </source>
</evidence>
<accession>A0A9W6GST3</accession>
<keyword evidence="2" id="KW-0145">Chemotaxis</keyword>
<dbReference type="PROSITE" id="PS50885">
    <property type="entry name" value="HAMP"/>
    <property type="match status" value="1"/>
</dbReference>
<keyword evidence="9" id="KW-1185">Reference proteome</keyword>
<dbReference type="PANTHER" id="PTHR43531">
    <property type="entry name" value="PROTEIN ICFG"/>
    <property type="match status" value="1"/>
</dbReference>
<evidence type="ECO:0000259" key="6">
    <source>
        <dbReference type="PROSITE" id="PS50111"/>
    </source>
</evidence>
<dbReference type="GO" id="GO:0007165">
    <property type="term" value="P:signal transduction"/>
    <property type="evidence" value="ECO:0007669"/>
    <property type="project" value="UniProtKB-KW"/>
</dbReference>
<dbReference type="InterPro" id="IPR051310">
    <property type="entry name" value="MCP_chemotaxis"/>
</dbReference>
<dbReference type="PRINTS" id="PR00260">
    <property type="entry name" value="CHEMTRNSDUCR"/>
</dbReference>
<organism evidence="8 9">
    <name type="scientific">Methylocystis echinoides</name>
    <dbReference type="NCBI Taxonomy" id="29468"/>
    <lineage>
        <taxon>Bacteria</taxon>
        <taxon>Pseudomonadati</taxon>
        <taxon>Pseudomonadota</taxon>
        <taxon>Alphaproteobacteria</taxon>
        <taxon>Hyphomicrobiales</taxon>
        <taxon>Methylocystaceae</taxon>
        <taxon>Methylocystis</taxon>
    </lineage>
</organism>
<dbReference type="CDD" id="cd01068">
    <property type="entry name" value="globin_sensor"/>
    <property type="match status" value="1"/>
</dbReference>
<evidence type="ECO:0000256" key="3">
    <source>
        <dbReference type="ARBA" id="ARBA00029447"/>
    </source>
</evidence>
<dbReference type="GO" id="GO:0020037">
    <property type="term" value="F:heme binding"/>
    <property type="evidence" value="ECO:0007669"/>
    <property type="project" value="InterPro"/>
</dbReference>
<dbReference type="SMART" id="SM00283">
    <property type="entry name" value="MA"/>
    <property type="match status" value="1"/>
</dbReference>
<dbReference type="PROSITE" id="PS50111">
    <property type="entry name" value="CHEMOTAXIS_TRANSDUC_2"/>
    <property type="match status" value="1"/>
</dbReference>
<dbReference type="InterPro" id="IPR004089">
    <property type="entry name" value="MCPsignal_dom"/>
</dbReference>
<dbReference type="InterPro" id="IPR044398">
    <property type="entry name" value="Globin-sensor_dom"/>
</dbReference>
<evidence type="ECO:0000313" key="9">
    <source>
        <dbReference type="Proteomes" id="UP001144323"/>
    </source>
</evidence>
<reference evidence="8" key="1">
    <citation type="journal article" date="2023" name="Int. J. Syst. Evol. Microbiol.">
        <title>Methylocystis iwaonis sp. nov., a type II methane-oxidizing bacterium from surface soil of a rice paddy field in Japan, and emended description of the genus Methylocystis (ex Whittenbury et al. 1970) Bowman et al. 1993.</title>
        <authorList>
            <person name="Kaise H."/>
            <person name="Sawadogo J.B."/>
            <person name="Alam M.S."/>
            <person name="Ueno C."/>
            <person name="Dianou D."/>
            <person name="Shinjo R."/>
            <person name="Asakawa S."/>
        </authorList>
    </citation>
    <scope>NUCLEOTIDE SEQUENCE</scope>
    <source>
        <strain evidence="8">LMG27198</strain>
    </source>
</reference>
<dbReference type="SUPFAM" id="SSF46458">
    <property type="entry name" value="Globin-like"/>
    <property type="match status" value="1"/>
</dbReference>
<comment type="caution">
    <text evidence="8">The sequence shown here is derived from an EMBL/GenBank/DDBJ whole genome shotgun (WGS) entry which is preliminary data.</text>
</comment>
<dbReference type="Pfam" id="PF11563">
    <property type="entry name" value="Protoglobin"/>
    <property type="match status" value="1"/>
</dbReference>
<dbReference type="Proteomes" id="UP001144323">
    <property type="component" value="Unassembled WGS sequence"/>
</dbReference>
<dbReference type="InterPro" id="IPR039379">
    <property type="entry name" value="Protoglobin_sensor_dom"/>
</dbReference>
<proteinExistence type="inferred from homology"/>
<dbReference type="GO" id="GO:0016020">
    <property type="term" value="C:membrane"/>
    <property type="evidence" value="ECO:0007669"/>
    <property type="project" value="UniProtKB-SubCell"/>
</dbReference>
<dbReference type="EMBL" id="BSEC01000001">
    <property type="protein sequence ID" value="GLI92442.1"/>
    <property type="molecule type" value="Genomic_DNA"/>
</dbReference>
<evidence type="ECO:0000256" key="2">
    <source>
        <dbReference type="ARBA" id="ARBA00022500"/>
    </source>
</evidence>
<protein>
    <submittedName>
        <fullName evidence="8">Methyl-accepting chemotaxis protein</fullName>
    </submittedName>
</protein>
<dbReference type="GO" id="GO:0006935">
    <property type="term" value="P:chemotaxis"/>
    <property type="evidence" value="ECO:0007669"/>
    <property type="project" value="UniProtKB-KW"/>
</dbReference>
<evidence type="ECO:0000256" key="5">
    <source>
        <dbReference type="SAM" id="Coils"/>
    </source>
</evidence>
<dbReference type="GO" id="GO:0019825">
    <property type="term" value="F:oxygen binding"/>
    <property type="evidence" value="ECO:0007669"/>
    <property type="project" value="InterPro"/>
</dbReference>
<dbReference type="Gene3D" id="1.10.490.10">
    <property type="entry name" value="Globins"/>
    <property type="match status" value="1"/>
</dbReference>
<feature type="coiled-coil region" evidence="5">
    <location>
        <begin position="440"/>
        <end position="478"/>
    </location>
</feature>
<dbReference type="InterPro" id="IPR003660">
    <property type="entry name" value="HAMP_dom"/>
</dbReference>
<evidence type="ECO:0000313" key="8">
    <source>
        <dbReference type="EMBL" id="GLI92442.1"/>
    </source>
</evidence>
<keyword evidence="5" id="KW-0175">Coiled coil</keyword>